<evidence type="ECO:0000259" key="10">
    <source>
        <dbReference type="PROSITE" id="PS50893"/>
    </source>
</evidence>
<feature type="domain" description="ABC transporter" evidence="10">
    <location>
        <begin position="5"/>
        <end position="241"/>
    </location>
</feature>
<dbReference type="CDD" id="cd03216">
    <property type="entry name" value="ABC_Carb_Monos_I"/>
    <property type="match status" value="1"/>
</dbReference>
<evidence type="ECO:0000256" key="2">
    <source>
        <dbReference type="ARBA" id="ARBA00022448"/>
    </source>
</evidence>
<dbReference type="InterPro" id="IPR003593">
    <property type="entry name" value="AAA+_ATPase"/>
</dbReference>
<evidence type="ECO:0000256" key="1">
    <source>
        <dbReference type="ARBA" id="ARBA00005417"/>
    </source>
</evidence>
<keyword evidence="3" id="KW-1003">Cell membrane</keyword>
<comment type="similarity">
    <text evidence="1">Belongs to the ABC transporter superfamily.</text>
</comment>
<dbReference type="Proteomes" id="UP001597349">
    <property type="component" value="Unassembled WGS sequence"/>
</dbReference>
<dbReference type="GO" id="GO:0005524">
    <property type="term" value="F:ATP binding"/>
    <property type="evidence" value="ECO:0007669"/>
    <property type="project" value="UniProtKB-KW"/>
</dbReference>
<evidence type="ECO:0000256" key="7">
    <source>
        <dbReference type="ARBA" id="ARBA00022840"/>
    </source>
</evidence>
<dbReference type="SUPFAM" id="SSF52540">
    <property type="entry name" value="P-loop containing nucleoside triphosphate hydrolases"/>
    <property type="match status" value="2"/>
</dbReference>
<keyword evidence="2" id="KW-0813">Transport</keyword>
<keyword evidence="5" id="KW-0677">Repeat</keyword>
<dbReference type="SMART" id="SM00382">
    <property type="entry name" value="AAA"/>
    <property type="match status" value="2"/>
</dbReference>
<keyword evidence="6" id="KW-0547">Nucleotide-binding</keyword>
<dbReference type="PANTHER" id="PTHR43790">
    <property type="entry name" value="CARBOHYDRATE TRANSPORT ATP-BINDING PROTEIN MG119-RELATED"/>
    <property type="match status" value="1"/>
</dbReference>
<feature type="domain" description="ABC transporter" evidence="10">
    <location>
        <begin position="250"/>
        <end position="493"/>
    </location>
</feature>
<dbReference type="InterPro" id="IPR027417">
    <property type="entry name" value="P-loop_NTPase"/>
</dbReference>
<dbReference type="Gene3D" id="3.40.50.300">
    <property type="entry name" value="P-loop containing nucleotide triphosphate hydrolases"/>
    <property type="match status" value="2"/>
</dbReference>
<dbReference type="InterPro" id="IPR017871">
    <property type="entry name" value="ABC_transporter-like_CS"/>
</dbReference>
<keyword evidence="12" id="KW-1185">Reference proteome</keyword>
<dbReference type="PROSITE" id="PS00211">
    <property type="entry name" value="ABC_TRANSPORTER_1"/>
    <property type="match status" value="1"/>
</dbReference>
<name>A0ABW4WLT9_9HYPH</name>
<evidence type="ECO:0000313" key="12">
    <source>
        <dbReference type="Proteomes" id="UP001597349"/>
    </source>
</evidence>
<keyword evidence="9" id="KW-0472">Membrane</keyword>
<dbReference type="Pfam" id="PF00005">
    <property type="entry name" value="ABC_tran"/>
    <property type="match status" value="2"/>
</dbReference>
<reference evidence="12" key="1">
    <citation type="journal article" date="2019" name="Int. J. Syst. Evol. Microbiol.">
        <title>The Global Catalogue of Microorganisms (GCM) 10K type strain sequencing project: providing services to taxonomists for standard genome sequencing and annotation.</title>
        <authorList>
            <consortium name="The Broad Institute Genomics Platform"/>
            <consortium name="The Broad Institute Genome Sequencing Center for Infectious Disease"/>
            <person name="Wu L."/>
            <person name="Ma J."/>
        </authorList>
    </citation>
    <scope>NUCLEOTIDE SEQUENCE [LARGE SCALE GENOMIC DNA]</scope>
    <source>
        <strain evidence="12">CGMCC 1.16226</strain>
    </source>
</reference>
<gene>
    <name evidence="11" type="ORF">ACFSQT_29875</name>
</gene>
<keyword evidence="7 11" id="KW-0067">ATP-binding</keyword>
<evidence type="ECO:0000256" key="3">
    <source>
        <dbReference type="ARBA" id="ARBA00022475"/>
    </source>
</evidence>
<dbReference type="PANTHER" id="PTHR43790:SF3">
    <property type="entry name" value="D-ALLOSE IMPORT ATP-BINDING PROTEIN ALSA-RELATED"/>
    <property type="match status" value="1"/>
</dbReference>
<evidence type="ECO:0000256" key="6">
    <source>
        <dbReference type="ARBA" id="ARBA00022741"/>
    </source>
</evidence>
<proteinExistence type="inferred from homology"/>
<accession>A0ABW4WLT9</accession>
<dbReference type="InterPro" id="IPR003439">
    <property type="entry name" value="ABC_transporter-like_ATP-bd"/>
</dbReference>
<sequence length="503" mass="53740">MAPRLQFDGISKLFPAVRALNDVSFSVGAGEIHGLLGENGAGKSTLLRILSGVYRPTAGSVLIDGKPVTLANPVAARAAGVAMIHQELQQVPRLSVAQNMFLGHPLTRGRIFVARLEQERRAAEALAAIDPSIDPAAPLGTLTVAQRQIVEIARALLDRARIVAMDEPTSSLTPSEFERLAEVITGLARDGVAVVYVSHKLDEVFGICRRATIMRDGAVVDSVDLKSLSEKAVVAMMVGRELAQEQHRSHASGEVMLSVRGLASTKVRDVSFDLHRGEVLGIAGLVGSGRTELLRLLAGVDRASAGTIAIDGRAARFSSPRDAIAAGIGLVPEERKREGIVPLRSITSNMALASMGVFAPRGVIDHIRLKQVAAEKMSRVNLRPFLLDRSIQLFSGGNQQKAIIGRWLAAGTRILLFDEPTRGIDVGAKAEIYHLIEELAAEGHSVVVVSSELPEVIRLADRVLVMRDGTIAAELDTSDISEQAIAAHAIPQTQTPATRPARQ</sequence>
<keyword evidence="8" id="KW-1278">Translocase</keyword>
<evidence type="ECO:0000313" key="11">
    <source>
        <dbReference type="EMBL" id="MFD2057136.1"/>
    </source>
</evidence>
<evidence type="ECO:0000256" key="5">
    <source>
        <dbReference type="ARBA" id="ARBA00022737"/>
    </source>
</evidence>
<dbReference type="PROSITE" id="PS50893">
    <property type="entry name" value="ABC_TRANSPORTER_2"/>
    <property type="match status" value="2"/>
</dbReference>
<evidence type="ECO:0000256" key="4">
    <source>
        <dbReference type="ARBA" id="ARBA00022597"/>
    </source>
</evidence>
<protein>
    <submittedName>
        <fullName evidence="11">Sugar ABC transporter ATP-binding protein</fullName>
    </submittedName>
</protein>
<dbReference type="InterPro" id="IPR050107">
    <property type="entry name" value="ABC_carbohydrate_import_ATPase"/>
</dbReference>
<dbReference type="CDD" id="cd03215">
    <property type="entry name" value="ABC_Carb_Monos_II"/>
    <property type="match status" value="1"/>
</dbReference>
<keyword evidence="4" id="KW-0762">Sugar transport</keyword>
<organism evidence="11 12">
    <name type="scientific">Mesorhizobium calcicola</name>
    <dbReference type="NCBI Taxonomy" id="1300310"/>
    <lineage>
        <taxon>Bacteria</taxon>
        <taxon>Pseudomonadati</taxon>
        <taxon>Pseudomonadota</taxon>
        <taxon>Alphaproteobacteria</taxon>
        <taxon>Hyphomicrobiales</taxon>
        <taxon>Phyllobacteriaceae</taxon>
        <taxon>Mesorhizobium</taxon>
    </lineage>
</organism>
<comment type="caution">
    <text evidence="11">The sequence shown here is derived from an EMBL/GenBank/DDBJ whole genome shotgun (WGS) entry which is preliminary data.</text>
</comment>
<evidence type="ECO:0000256" key="8">
    <source>
        <dbReference type="ARBA" id="ARBA00022967"/>
    </source>
</evidence>
<dbReference type="EMBL" id="JBHUGY010000052">
    <property type="protein sequence ID" value="MFD2057136.1"/>
    <property type="molecule type" value="Genomic_DNA"/>
</dbReference>
<dbReference type="RefSeq" id="WP_379024889.1">
    <property type="nucleotide sequence ID" value="NZ_JBHUGY010000052.1"/>
</dbReference>
<evidence type="ECO:0000256" key="9">
    <source>
        <dbReference type="ARBA" id="ARBA00023136"/>
    </source>
</evidence>